<keyword evidence="2" id="KW-0418">Kinase</keyword>
<comment type="caution">
    <text evidence="2">The sequence shown here is derived from an EMBL/GenBank/DDBJ whole genome shotgun (WGS) entry which is preliminary data.</text>
</comment>
<dbReference type="Proteomes" id="UP000033740">
    <property type="component" value="Unassembled WGS sequence"/>
</dbReference>
<dbReference type="PANTHER" id="PTHR40697">
    <property type="entry name" value="ACETOIN CATABOLISM PROTEIN X"/>
    <property type="match status" value="1"/>
</dbReference>
<dbReference type="EMBL" id="JYIX01000033">
    <property type="protein sequence ID" value="KJL33456.1"/>
    <property type="molecule type" value="Genomic_DNA"/>
</dbReference>
<dbReference type="Pfam" id="PF20143">
    <property type="entry name" value="NAD_kinase_C"/>
    <property type="match status" value="1"/>
</dbReference>
<sequence length="485" mass="48184">MIGLVVNPVAGVGGPAGLAGSDGAAVQARAAEHGSVPRAHERAGQALAVLARSHPGVRILTAAGAMGAAAVADAGLEPVVVFTPSSVATTPDDTAAAVAAVAAAGASLVLVAGGDGTLRDAVRGLGSGSGEGDLVRGAPVPFGAPYASVDGRDAPQNAGVRPESTYGVDEADLAQVADVRGEHAVLGAMDPVRGAPVPFGAPYASVDGRDAPQNAGVRPESTESAARPEPAARPERAEPAVLGIPAGVKMYSPVFAVTPVAAGALAADWLGSGTVPTAVREVLDVDEAALRRARVEPVLYGSLRVPQRLGRTQARKAPTPVTEQDAVAAAARSAVRAMRPGVRYLLGPGGTTARIAAELGLAKTPLGVDVVLDGRLVAAGADERRLLAEVAAGPAQAVVTVIGGQGFLLGRGNQQLSPRVIRALGADPLLVVAPEQKLVDLGGRPLLVDTGDPDVDASLAGHIRVITGAAASAFYAVAAPEALVP</sequence>
<dbReference type="InterPro" id="IPR016064">
    <property type="entry name" value="NAD/diacylglycerol_kinase_sf"/>
</dbReference>
<evidence type="ECO:0000313" key="2">
    <source>
        <dbReference type="EMBL" id="KJL33456.1"/>
    </source>
</evidence>
<dbReference type="PANTHER" id="PTHR40697:SF2">
    <property type="entry name" value="ATP-NAD KINASE-RELATED"/>
    <property type="match status" value="1"/>
</dbReference>
<keyword evidence="3" id="KW-1185">Reference proteome</keyword>
<accession>A0A0F0LPJ5</accession>
<dbReference type="GO" id="GO:0006741">
    <property type="term" value="P:NADP+ biosynthetic process"/>
    <property type="evidence" value="ECO:0007669"/>
    <property type="project" value="InterPro"/>
</dbReference>
<gene>
    <name evidence="2" type="ORF">RS86_01677</name>
</gene>
<dbReference type="InterPro" id="IPR039065">
    <property type="entry name" value="AcoX-like"/>
</dbReference>
<evidence type="ECO:0000313" key="3">
    <source>
        <dbReference type="Proteomes" id="UP000033740"/>
    </source>
</evidence>
<organism evidence="2 3">
    <name type="scientific">Microbacterium azadirachtae</name>
    <dbReference type="NCBI Taxonomy" id="582680"/>
    <lineage>
        <taxon>Bacteria</taxon>
        <taxon>Bacillati</taxon>
        <taxon>Actinomycetota</taxon>
        <taxon>Actinomycetes</taxon>
        <taxon>Micrococcales</taxon>
        <taxon>Microbacteriaceae</taxon>
        <taxon>Microbacterium</taxon>
    </lineage>
</organism>
<proteinExistence type="predicted"/>
<dbReference type="PATRIC" id="fig|582680.6.peg.1733"/>
<evidence type="ECO:0000256" key="1">
    <source>
        <dbReference type="SAM" id="MobiDB-lite"/>
    </source>
</evidence>
<dbReference type="RefSeq" id="WP_052680165.1">
    <property type="nucleotide sequence ID" value="NZ_JYIX01000033.1"/>
</dbReference>
<dbReference type="GO" id="GO:0005524">
    <property type="term" value="F:ATP binding"/>
    <property type="evidence" value="ECO:0007669"/>
    <property type="project" value="UniProtKB-ARBA"/>
</dbReference>
<dbReference type="GO" id="GO:0051287">
    <property type="term" value="F:NAD binding"/>
    <property type="evidence" value="ECO:0007669"/>
    <property type="project" value="UniProtKB-ARBA"/>
</dbReference>
<dbReference type="InterPro" id="IPR002504">
    <property type="entry name" value="NADK"/>
</dbReference>
<dbReference type="STRING" id="582680.RS86_01677"/>
<dbReference type="GO" id="GO:0003951">
    <property type="term" value="F:NAD+ kinase activity"/>
    <property type="evidence" value="ECO:0007669"/>
    <property type="project" value="InterPro"/>
</dbReference>
<dbReference type="InterPro" id="IPR017438">
    <property type="entry name" value="ATP-NAD_kinase_N"/>
</dbReference>
<dbReference type="AlphaFoldDB" id="A0A0F0LPJ5"/>
<keyword evidence="2" id="KW-0808">Transferase</keyword>
<protein>
    <submittedName>
        <fullName evidence="2">ATP-NAD kinase</fullName>
    </submittedName>
</protein>
<dbReference type="Gene3D" id="3.40.50.10330">
    <property type="entry name" value="Probable inorganic polyphosphate/atp-NAD kinase, domain 1"/>
    <property type="match status" value="1"/>
</dbReference>
<dbReference type="SUPFAM" id="SSF111331">
    <property type="entry name" value="NAD kinase/diacylglycerol kinase-like"/>
    <property type="match status" value="1"/>
</dbReference>
<feature type="region of interest" description="Disordered" evidence="1">
    <location>
        <begin position="204"/>
        <end position="238"/>
    </location>
</feature>
<reference evidence="2 3" key="1">
    <citation type="submission" date="2015-02" db="EMBL/GenBank/DDBJ databases">
        <title>Draft genome sequences of ten Microbacterium spp. with emphasis on heavy metal contaminated environments.</title>
        <authorList>
            <person name="Corretto E."/>
        </authorList>
    </citation>
    <scope>NUCLEOTIDE SEQUENCE [LARGE SCALE GENOMIC DNA]</scope>
    <source>
        <strain evidence="2 3">ARN176</strain>
    </source>
</reference>
<dbReference type="Pfam" id="PF01513">
    <property type="entry name" value="NAD_kinase"/>
    <property type="match status" value="1"/>
</dbReference>
<name>A0A0F0LPJ5_9MICO</name>